<dbReference type="SMART" id="SM00894">
    <property type="entry name" value="Excalibur"/>
    <property type="match status" value="1"/>
</dbReference>
<sequence>MNRPSWAGRGTRASAALLAALVLFTTGCTEILDEAGTGSTEPSASFIEELYAGVDTASDASSDASSDGASAEAGADASTEASAGSDGPSAGSPLDLNATNSGAQSDGDSGSGSSPDAAPASAGSALALLAELPVKGRAPKTGYDRKAQFGSPWSDVDRNGCDTRNDILQRDLTDLTMQGRCKVLAGHLADKYTGQSIDFVRGDKTSSLVQIDHIVALSDAWQKGAQKLTQEQRVSLANDPINLFAAEGRANSSKGDSDTASWLPSNRGFRCEYVAHQVSVKAAYALWVTPAEHDAMQRVLTTCPDQPAVLSELSTVVPDHAGDAGGSGAGGSAAGAGAEPSSEAPAASTVPAPVVTPAPVPEPVPAPEPAPAPAPAPAPSVHYQNCTAARDAGAAPVHAGDAGYGRHLDRDGDGIGCE</sequence>
<evidence type="ECO:0000313" key="5">
    <source>
        <dbReference type="Proteomes" id="UP000675163"/>
    </source>
</evidence>
<dbReference type="RefSeq" id="WP_209706476.1">
    <property type="nucleotide sequence ID" value="NZ_JAFIDA010000001.1"/>
</dbReference>
<dbReference type="EMBL" id="JAFIDA010000001">
    <property type="protein sequence ID" value="MBP1327554.1"/>
    <property type="molecule type" value="Genomic_DNA"/>
</dbReference>
<dbReference type="PANTHER" id="PTHR24094:SF15">
    <property type="entry name" value="AMP-DEPENDENT SYNTHETASE_LIGASE DOMAIN-CONTAINING PROTEIN-RELATED"/>
    <property type="match status" value="1"/>
</dbReference>
<accession>A0A940T574</accession>
<feature type="region of interest" description="Disordered" evidence="1">
    <location>
        <begin position="57"/>
        <end position="120"/>
    </location>
</feature>
<evidence type="ECO:0000259" key="3">
    <source>
        <dbReference type="SMART" id="SM00894"/>
    </source>
</evidence>
<evidence type="ECO:0000313" key="4">
    <source>
        <dbReference type="EMBL" id="MBP1327554.1"/>
    </source>
</evidence>
<feature type="compositionally biased region" description="Basic and acidic residues" evidence="1">
    <location>
        <begin position="404"/>
        <end position="418"/>
    </location>
</feature>
<feature type="compositionally biased region" description="Low complexity" evidence="1">
    <location>
        <begin position="335"/>
        <end position="353"/>
    </location>
</feature>
<dbReference type="AlphaFoldDB" id="A0A940T574"/>
<evidence type="ECO:0000256" key="1">
    <source>
        <dbReference type="SAM" id="MobiDB-lite"/>
    </source>
</evidence>
<feature type="compositionally biased region" description="Low complexity" evidence="1">
    <location>
        <begin position="101"/>
        <end position="120"/>
    </location>
</feature>
<protein>
    <recommendedName>
        <fullName evidence="3">Excalibur calcium-binding domain-containing protein</fullName>
    </recommendedName>
</protein>
<dbReference type="InterPro" id="IPR008613">
    <property type="entry name" value="Excalibur_Ca-bd_domain"/>
</dbReference>
<feature type="domain" description="Excalibur calcium-binding" evidence="3">
    <location>
        <begin position="382"/>
        <end position="418"/>
    </location>
</feature>
<keyword evidence="5" id="KW-1185">Reference proteome</keyword>
<name>A0A940T574_9MICO</name>
<feature type="region of interest" description="Disordered" evidence="1">
    <location>
        <begin position="318"/>
        <end position="418"/>
    </location>
</feature>
<dbReference type="InterPro" id="IPR011089">
    <property type="entry name" value="GmrSD_C"/>
</dbReference>
<feature type="compositionally biased region" description="Pro residues" evidence="1">
    <location>
        <begin position="354"/>
        <end position="378"/>
    </location>
</feature>
<proteinExistence type="predicted"/>
<dbReference type="PANTHER" id="PTHR24094">
    <property type="entry name" value="SECRETED PROTEIN"/>
    <property type="match status" value="1"/>
</dbReference>
<feature type="compositionally biased region" description="Low complexity" evidence="1">
    <location>
        <begin position="57"/>
        <end position="93"/>
    </location>
</feature>
<organism evidence="4 5">
    <name type="scientific">Leucobacter exalbidus</name>
    <dbReference type="NCBI Taxonomy" id="662960"/>
    <lineage>
        <taxon>Bacteria</taxon>
        <taxon>Bacillati</taxon>
        <taxon>Actinomycetota</taxon>
        <taxon>Actinomycetes</taxon>
        <taxon>Micrococcales</taxon>
        <taxon>Microbacteriaceae</taxon>
        <taxon>Leucobacter</taxon>
    </lineage>
</organism>
<dbReference type="PROSITE" id="PS51257">
    <property type="entry name" value="PROKAR_LIPOPROTEIN"/>
    <property type="match status" value="1"/>
</dbReference>
<reference evidence="4" key="1">
    <citation type="submission" date="2021-02" db="EMBL/GenBank/DDBJ databases">
        <title>Sequencing the genomes of 1000 actinobacteria strains.</title>
        <authorList>
            <person name="Klenk H.-P."/>
        </authorList>
    </citation>
    <scope>NUCLEOTIDE SEQUENCE</scope>
    <source>
        <strain evidence="4">DSM 22850</strain>
    </source>
</reference>
<comment type="caution">
    <text evidence="4">The sequence shown here is derived from an EMBL/GenBank/DDBJ whole genome shotgun (WGS) entry which is preliminary data.</text>
</comment>
<feature type="signal peptide" evidence="2">
    <location>
        <begin position="1"/>
        <end position="28"/>
    </location>
</feature>
<dbReference type="Pfam" id="PF07510">
    <property type="entry name" value="GmrSD_C"/>
    <property type="match status" value="1"/>
</dbReference>
<keyword evidence="2" id="KW-0732">Signal</keyword>
<feature type="compositionally biased region" description="Gly residues" evidence="1">
    <location>
        <begin position="323"/>
        <end position="334"/>
    </location>
</feature>
<feature type="chain" id="PRO_5038382964" description="Excalibur calcium-binding domain-containing protein" evidence="2">
    <location>
        <begin position="29"/>
        <end position="418"/>
    </location>
</feature>
<dbReference type="Pfam" id="PF05901">
    <property type="entry name" value="Excalibur"/>
    <property type="match status" value="1"/>
</dbReference>
<gene>
    <name evidence="4" type="ORF">JOF28_002786</name>
</gene>
<dbReference type="Proteomes" id="UP000675163">
    <property type="component" value="Unassembled WGS sequence"/>
</dbReference>
<evidence type="ECO:0000256" key="2">
    <source>
        <dbReference type="SAM" id="SignalP"/>
    </source>
</evidence>